<dbReference type="AlphaFoldDB" id="A0A8J7QDR9"/>
<feature type="transmembrane region" description="Helical" evidence="1">
    <location>
        <begin position="14"/>
        <end position="34"/>
    </location>
</feature>
<dbReference type="InterPro" id="IPR006597">
    <property type="entry name" value="Sel1-like"/>
</dbReference>
<proteinExistence type="predicted"/>
<dbReference type="EMBL" id="JAFREP010000029">
    <property type="protein sequence ID" value="MBO1321934.1"/>
    <property type="molecule type" value="Genomic_DNA"/>
</dbReference>
<dbReference type="Pfam" id="PF08238">
    <property type="entry name" value="Sel1"/>
    <property type="match status" value="1"/>
</dbReference>
<organism evidence="2 3">
    <name type="scientific">Acanthopleuribacter pedis</name>
    <dbReference type="NCBI Taxonomy" id="442870"/>
    <lineage>
        <taxon>Bacteria</taxon>
        <taxon>Pseudomonadati</taxon>
        <taxon>Acidobacteriota</taxon>
        <taxon>Holophagae</taxon>
        <taxon>Acanthopleuribacterales</taxon>
        <taxon>Acanthopleuribacteraceae</taxon>
        <taxon>Acanthopleuribacter</taxon>
    </lineage>
</organism>
<evidence type="ECO:0000256" key="1">
    <source>
        <dbReference type="SAM" id="Phobius"/>
    </source>
</evidence>
<protein>
    <submittedName>
        <fullName evidence="2">SEL1-like repeat protein</fullName>
    </submittedName>
</protein>
<dbReference type="SUPFAM" id="SSF81901">
    <property type="entry name" value="HCP-like"/>
    <property type="match status" value="1"/>
</dbReference>
<gene>
    <name evidence="2" type="ORF">J3U88_25865</name>
</gene>
<dbReference type="Proteomes" id="UP000664417">
    <property type="component" value="Unassembled WGS sequence"/>
</dbReference>
<dbReference type="InterPro" id="IPR011990">
    <property type="entry name" value="TPR-like_helical_dom_sf"/>
</dbReference>
<dbReference type="Gene3D" id="1.25.40.10">
    <property type="entry name" value="Tetratricopeptide repeat domain"/>
    <property type="match status" value="1"/>
</dbReference>
<accession>A0A8J7QDR9</accession>
<reference evidence="2" key="1">
    <citation type="submission" date="2021-03" db="EMBL/GenBank/DDBJ databases">
        <authorList>
            <person name="Wang G."/>
        </authorList>
    </citation>
    <scope>NUCLEOTIDE SEQUENCE</scope>
    <source>
        <strain evidence="2">KCTC 12899</strain>
    </source>
</reference>
<name>A0A8J7QDR9_9BACT</name>
<keyword evidence="1" id="KW-0812">Transmembrane</keyword>
<evidence type="ECO:0000313" key="3">
    <source>
        <dbReference type="Proteomes" id="UP000664417"/>
    </source>
</evidence>
<sequence>MLGVFFFSIKFQNIVDIFGITLCCSTGAYLGFLLGESSRHFFKDFVLRDKLVPLVYFKLRLKFGFHLFSSFVIACSLFFLINLMTRGLKLPFDVNPTHHAGVTLVANNQSAPIAFAKQENRPMETTVSSAKSPDDAGPSVVAPQEELIAYLEGLNIDEVRRNAKAGDPEAQYALGMMNQLGVHKRRSAFYARKWLRKAARQGHQQAGEALNRRK</sequence>
<keyword evidence="1" id="KW-0472">Membrane</keyword>
<keyword evidence="1" id="KW-1133">Transmembrane helix</keyword>
<comment type="caution">
    <text evidence="2">The sequence shown here is derived from an EMBL/GenBank/DDBJ whole genome shotgun (WGS) entry which is preliminary data.</text>
</comment>
<evidence type="ECO:0000313" key="2">
    <source>
        <dbReference type="EMBL" id="MBO1321934.1"/>
    </source>
</evidence>
<dbReference type="SMART" id="SM00671">
    <property type="entry name" value="SEL1"/>
    <property type="match status" value="1"/>
</dbReference>
<keyword evidence="3" id="KW-1185">Reference proteome</keyword>
<dbReference type="RefSeq" id="WP_207861906.1">
    <property type="nucleotide sequence ID" value="NZ_JAFREP010000029.1"/>
</dbReference>
<feature type="transmembrane region" description="Helical" evidence="1">
    <location>
        <begin position="63"/>
        <end position="83"/>
    </location>
</feature>